<reference evidence="1" key="1">
    <citation type="journal article" date="2013" name="Environ. Microbiol.">
        <title>Microbiota from the distal guts of lean and obese adolescents exhibit partial functional redundancy besides clear differences in community structure.</title>
        <authorList>
            <person name="Ferrer M."/>
            <person name="Ruiz A."/>
            <person name="Lanza F."/>
            <person name="Haange S.B."/>
            <person name="Oberbach A."/>
            <person name="Till H."/>
            <person name="Bargiela R."/>
            <person name="Campoy C."/>
            <person name="Segura M.T."/>
            <person name="Richter M."/>
            <person name="von Bergen M."/>
            <person name="Seifert J."/>
            <person name="Suarez A."/>
        </authorList>
    </citation>
    <scope>NUCLEOTIDE SEQUENCE</scope>
</reference>
<name>K1SSR6_9ZZZZ</name>
<evidence type="ECO:0000313" key="1">
    <source>
        <dbReference type="EMBL" id="EKC50306.1"/>
    </source>
</evidence>
<gene>
    <name evidence="1" type="ORF">LEA_17954</name>
</gene>
<protein>
    <submittedName>
        <fullName evidence="1">Uncharacterized protein</fullName>
    </submittedName>
</protein>
<dbReference type="AlphaFoldDB" id="K1SSR6"/>
<feature type="non-terminal residue" evidence="1">
    <location>
        <position position="136"/>
    </location>
</feature>
<proteinExistence type="predicted"/>
<sequence>MAMLTGTDSRQIIPAVHRDFQGIKDMAALVDYLNEILREMPDIPQRDTLFEFFTNIVNEMAQRKELPPSSNIPSAPSTLDKLTDFIGKNINHEAIQSLDDFNASNLLQSLLNAPGVFTPLAHYILPLQIEDTKAFG</sequence>
<comment type="caution">
    <text evidence="1">The sequence shown here is derived from an EMBL/GenBank/DDBJ whole genome shotgun (WGS) entry which is preliminary data.</text>
</comment>
<dbReference type="EMBL" id="AJWY01012306">
    <property type="protein sequence ID" value="EKC50306.1"/>
    <property type="molecule type" value="Genomic_DNA"/>
</dbReference>
<accession>K1SSR6</accession>
<organism evidence="1">
    <name type="scientific">human gut metagenome</name>
    <dbReference type="NCBI Taxonomy" id="408170"/>
    <lineage>
        <taxon>unclassified sequences</taxon>
        <taxon>metagenomes</taxon>
        <taxon>organismal metagenomes</taxon>
    </lineage>
</organism>